<sequence length="131" mass="14457">MPPMWLPPIQVDWLTALVLIIIGSNIETVPEEYHATMSNPLVFLFGMLGVAGLASMGEHPLAFAVAFCLVNLVRIAPKKAATKTSPGKEGFEPSGTLDWVTTHKKWFVEKVLNERPLAIREKEVATYPIQS</sequence>
<evidence type="ECO:0000256" key="1">
    <source>
        <dbReference type="SAM" id="Phobius"/>
    </source>
</evidence>
<organism evidence="2">
    <name type="scientific">viral metagenome</name>
    <dbReference type="NCBI Taxonomy" id="1070528"/>
    <lineage>
        <taxon>unclassified sequences</taxon>
        <taxon>metagenomes</taxon>
        <taxon>organismal metagenomes</taxon>
    </lineage>
</organism>
<keyword evidence="1" id="KW-0812">Transmembrane</keyword>
<keyword evidence="1" id="KW-0472">Membrane</keyword>
<keyword evidence="1" id="KW-1133">Transmembrane helix</keyword>
<reference evidence="2" key="1">
    <citation type="journal article" date="2020" name="Nature">
        <title>Giant virus diversity and host interactions through global metagenomics.</title>
        <authorList>
            <person name="Schulz F."/>
            <person name="Roux S."/>
            <person name="Paez-Espino D."/>
            <person name="Jungbluth S."/>
            <person name="Walsh D.A."/>
            <person name="Denef V.J."/>
            <person name="McMahon K.D."/>
            <person name="Konstantinidis K.T."/>
            <person name="Eloe-Fadrosh E.A."/>
            <person name="Kyrpides N.C."/>
            <person name="Woyke T."/>
        </authorList>
    </citation>
    <scope>NUCLEOTIDE SEQUENCE</scope>
    <source>
        <strain evidence="2">GVMAG-S-3300013286-35</strain>
    </source>
</reference>
<protein>
    <submittedName>
        <fullName evidence="2">Uncharacterized protein</fullName>
    </submittedName>
</protein>
<accession>A0A6C0L0N5</accession>
<feature type="transmembrane region" description="Helical" evidence="1">
    <location>
        <begin position="61"/>
        <end position="77"/>
    </location>
</feature>
<dbReference type="AlphaFoldDB" id="A0A6C0L0N5"/>
<proteinExistence type="predicted"/>
<dbReference type="EMBL" id="MN740996">
    <property type="protein sequence ID" value="QHU22108.1"/>
    <property type="molecule type" value="Genomic_DNA"/>
</dbReference>
<name>A0A6C0L0N5_9ZZZZ</name>
<evidence type="ECO:0000313" key="2">
    <source>
        <dbReference type="EMBL" id="QHU22108.1"/>
    </source>
</evidence>